<keyword evidence="1" id="KW-0472">Membrane</keyword>
<name>A0A183V1D6_TOXCA</name>
<feature type="transmembrane region" description="Helical" evidence="1">
    <location>
        <begin position="64"/>
        <end position="87"/>
    </location>
</feature>
<keyword evidence="3" id="KW-1185">Reference proteome</keyword>
<dbReference type="EMBL" id="UYWY01022318">
    <property type="protein sequence ID" value="VDM45877.1"/>
    <property type="molecule type" value="Genomic_DNA"/>
</dbReference>
<proteinExistence type="predicted"/>
<dbReference type="AlphaFoldDB" id="A0A183V1D6"/>
<evidence type="ECO:0000313" key="4">
    <source>
        <dbReference type="WBParaSite" id="TCNE_0001455601-mRNA-1"/>
    </source>
</evidence>
<reference evidence="2 3" key="2">
    <citation type="submission" date="2018-11" db="EMBL/GenBank/DDBJ databases">
        <authorList>
            <consortium name="Pathogen Informatics"/>
        </authorList>
    </citation>
    <scope>NUCLEOTIDE SEQUENCE [LARGE SCALE GENOMIC DNA]</scope>
</reference>
<gene>
    <name evidence="2" type="ORF">TCNE_LOCUS14556</name>
</gene>
<evidence type="ECO:0000256" key="1">
    <source>
        <dbReference type="SAM" id="Phobius"/>
    </source>
</evidence>
<dbReference type="Proteomes" id="UP000050794">
    <property type="component" value="Unassembled WGS sequence"/>
</dbReference>
<sequence>MPAHCHDSVIAVEEVIIFCYSSERFYIVGSHVQWQWQVCLHNFVHMVACNSCGDNGDGGGGASAAAVAVAVAVAAAAAAAAAGGHLAS</sequence>
<evidence type="ECO:0000313" key="2">
    <source>
        <dbReference type="EMBL" id="VDM45877.1"/>
    </source>
</evidence>
<accession>A0A183V1D6</accession>
<keyword evidence="1" id="KW-0812">Transmembrane</keyword>
<keyword evidence="1" id="KW-1133">Transmembrane helix</keyword>
<protein>
    <submittedName>
        <fullName evidence="2 4">Uncharacterized protein</fullName>
    </submittedName>
</protein>
<evidence type="ECO:0000313" key="3">
    <source>
        <dbReference type="Proteomes" id="UP000050794"/>
    </source>
</evidence>
<dbReference type="WBParaSite" id="TCNE_0001455601-mRNA-1">
    <property type="protein sequence ID" value="TCNE_0001455601-mRNA-1"/>
    <property type="gene ID" value="TCNE_0001455601"/>
</dbReference>
<organism evidence="3 4">
    <name type="scientific">Toxocara canis</name>
    <name type="common">Canine roundworm</name>
    <dbReference type="NCBI Taxonomy" id="6265"/>
    <lineage>
        <taxon>Eukaryota</taxon>
        <taxon>Metazoa</taxon>
        <taxon>Ecdysozoa</taxon>
        <taxon>Nematoda</taxon>
        <taxon>Chromadorea</taxon>
        <taxon>Rhabditida</taxon>
        <taxon>Spirurina</taxon>
        <taxon>Ascaridomorpha</taxon>
        <taxon>Ascaridoidea</taxon>
        <taxon>Toxocaridae</taxon>
        <taxon>Toxocara</taxon>
    </lineage>
</organism>
<reference evidence="4" key="1">
    <citation type="submission" date="2016-06" db="UniProtKB">
        <authorList>
            <consortium name="WormBaseParasite"/>
        </authorList>
    </citation>
    <scope>IDENTIFICATION</scope>
</reference>